<dbReference type="EMBL" id="GBXM01104820">
    <property type="protein sequence ID" value="JAH03757.1"/>
    <property type="molecule type" value="Transcribed_RNA"/>
</dbReference>
<reference evidence="1" key="2">
    <citation type="journal article" date="2015" name="Fish Shellfish Immunol.">
        <title>Early steps in the European eel (Anguilla anguilla)-Vibrio vulnificus interaction in the gills: Role of the RtxA13 toxin.</title>
        <authorList>
            <person name="Callol A."/>
            <person name="Pajuelo D."/>
            <person name="Ebbesson L."/>
            <person name="Teles M."/>
            <person name="MacKenzie S."/>
            <person name="Amaro C."/>
        </authorList>
    </citation>
    <scope>NUCLEOTIDE SEQUENCE</scope>
</reference>
<reference evidence="1" key="1">
    <citation type="submission" date="2014-11" db="EMBL/GenBank/DDBJ databases">
        <authorList>
            <person name="Amaro Gonzalez C."/>
        </authorList>
    </citation>
    <scope>NUCLEOTIDE SEQUENCE</scope>
</reference>
<accession>A0A0E9PHM1</accession>
<sequence>MESMMSTIYGWLENPVEVRAVARRQQHFGYGDSPRVRAQG</sequence>
<organism evidence="1">
    <name type="scientific">Anguilla anguilla</name>
    <name type="common">European freshwater eel</name>
    <name type="synonym">Muraena anguilla</name>
    <dbReference type="NCBI Taxonomy" id="7936"/>
    <lineage>
        <taxon>Eukaryota</taxon>
        <taxon>Metazoa</taxon>
        <taxon>Chordata</taxon>
        <taxon>Craniata</taxon>
        <taxon>Vertebrata</taxon>
        <taxon>Euteleostomi</taxon>
        <taxon>Actinopterygii</taxon>
        <taxon>Neopterygii</taxon>
        <taxon>Teleostei</taxon>
        <taxon>Anguilliformes</taxon>
        <taxon>Anguillidae</taxon>
        <taxon>Anguilla</taxon>
    </lineage>
</organism>
<protein>
    <submittedName>
        <fullName evidence="1">Uncharacterized protein</fullName>
    </submittedName>
</protein>
<dbReference type="AlphaFoldDB" id="A0A0E9PHM1"/>
<proteinExistence type="predicted"/>
<name>A0A0E9PHM1_ANGAN</name>
<evidence type="ECO:0000313" key="1">
    <source>
        <dbReference type="EMBL" id="JAH03757.1"/>
    </source>
</evidence>